<evidence type="ECO:0000313" key="1">
    <source>
        <dbReference type="EMBL" id="MFC3388114.1"/>
    </source>
</evidence>
<evidence type="ECO:0000313" key="2">
    <source>
        <dbReference type="Proteomes" id="UP001595637"/>
    </source>
</evidence>
<gene>
    <name evidence="1" type="ORF">ACFOEO_05985</name>
</gene>
<accession>A0ABV7N4B5</accession>
<proteinExistence type="predicted"/>
<name>A0ABV7N4B5_9STAP</name>
<dbReference type="Proteomes" id="UP001595637">
    <property type="component" value="Unassembled WGS sequence"/>
</dbReference>
<organism evidence="1 2">
    <name type="scientific">Salinicoccus sesuvii</name>
    <dbReference type="NCBI Taxonomy" id="868281"/>
    <lineage>
        <taxon>Bacteria</taxon>
        <taxon>Bacillati</taxon>
        <taxon>Bacillota</taxon>
        <taxon>Bacilli</taxon>
        <taxon>Bacillales</taxon>
        <taxon>Staphylococcaceae</taxon>
        <taxon>Salinicoccus</taxon>
    </lineage>
</organism>
<comment type="caution">
    <text evidence="1">The sequence shown here is derived from an EMBL/GenBank/DDBJ whole genome shotgun (WGS) entry which is preliminary data.</text>
</comment>
<dbReference type="RefSeq" id="WP_380653087.1">
    <property type="nucleotide sequence ID" value="NZ_JBHRVQ010000001.1"/>
</dbReference>
<reference evidence="2" key="1">
    <citation type="journal article" date="2019" name="Int. J. Syst. Evol. Microbiol.">
        <title>The Global Catalogue of Microorganisms (GCM) 10K type strain sequencing project: providing services to taxonomists for standard genome sequencing and annotation.</title>
        <authorList>
            <consortium name="The Broad Institute Genomics Platform"/>
            <consortium name="The Broad Institute Genome Sequencing Center for Infectious Disease"/>
            <person name="Wu L."/>
            <person name="Ma J."/>
        </authorList>
    </citation>
    <scope>NUCLEOTIDE SEQUENCE [LARGE SCALE GENOMIC DNA]</scope>
    <source>
        <strain evidence="2">CCM 7756</strain>
    </source>
</reference>
<sequence length="125" mass="14590">MARRKGLYAYYYGGELIAKGTVEHLSDKLKLSERQLYYLIEMEKPAFPASHLPKIETIERVGEVVQIYNFYKDGRVVATGTKNELAEALNLSPVTIRYYASLSSRERIKHNRVVFKCTEERWEVR</sequence>
<dbReference type="EMBL" id="JBHRVQ010000001">
    <property type="protein sequence ID" value="MFC3388114.1"/>
    <property type="molecule type" value="Genomic_DNA"/>
</dbReference>
<evidence type="ECO:0008006" key="3">
    <source>
        <dbReference type="Google" id="ProtNLM"/>
    </source>
</evidence>
<protein>
    <recommendedName>
        <fullName evidence="3">HTH merR-type domain-containing protein</fullName>
    </recommendedName>
</protein>
<keyword evidence="2" id="KW-1185">Reference proteome</keyword>